<dbReference type="EMBL" id="MU151911">
    <property type="protein sequence ID" value="KAF9441433.1"/>
    <property type="molecule type" value="Genomic_DNA"/>
</dbReference>
<reference evidence="2" key="1">
    <citation type="submission" date="2020-11" db="EMBL/GenBank/DDBJ databases">
        <authorList>
            <consortium name="DOE Joint Genome Institute"/>
            <person name="Ahrendt S."/>
            <person name="Riley R."/>
            <person name="Andreopoulos W."/>
            <person name="Labutti K."/>
            <person name="Pangilinan J."/>
            <person name="Ruiz-Duenas F.J."/>
            <person name="Barrasa J.M."/>
            <person name="Sanchez-Garcia M."/>
            <person name="Camarero S."/>
            <person name="Miyauchi S."/>
            <person name="Serrano A."/>
            <person name="Linde D."/>
            <person name="Babiker R."/>
            <person name="Drula E."/>
            <person name="Ayuso-Fernandez I."/>
            <person name="Pacheco R."/>
            <person name="Padilla G."/>
            <person name="Ferreira P."/>
            <person name="Barriuso J."/>
            <person name="Kellner H."/>
            <person name="Castanera R."/>
            <person name="Alfaro M."/>
            <person name="Ramirez L."/>
            <person name="Pisabarro A.G."/>
            <person name="Kuo A."/>
            <person name="Tritt A."/>
            <person name="Lipzen A."/>
            <person name="He G."/>
            <person name="Yan M."/>
            <person name="Ng V."/>
            <person name="Cullen D."/>
            <person name="Martin F."/>
            <person name="Rosso M.-N."/>
            <person name="Henrissat B."/>
            <person name="Hibbett D."/>
            <person name="Martinez A.T."/>
            <person name="Grigoriev I.V."/>
        </authorList>
    </citation>
    <scope>NUCLEOTIDE SEQUENCE</scope>
    <source>
        <strain evidence="2">MF-IS2</strain>
    </source>
</reference>
<comment type="caution">
    <text evidence="2">The sequence shown here is derived from an EMBL/GenBank/DDBJ whole genome shotgun (WGS) entry which is preliminary data.</text>
</comment>
<gene>
    <name evidence="2" type="ORF">P691DRAFT_766292</name>
</gene>
<sequence length="249" mass="26644">MATSRYNLRNRLAAENNQAGESQKNQGNTQTIGVPLSYPIRASDESSNSSPPGLHLPVSVSQDAPVTSESIIPSENEGSRPNEPIGASEGSQPSTPRASQMSVGRDHPDADENSSQVEYITSASRQSKDCQNSLNSASDMSLSTSVHEEGDSFFNESTSGHVVTSTPVTNLESYAVSKPQLTAEEIANIEKANFIVNVEKNAHGEGSGKGIDPLNWGNLGIPREEMNMKAQQVAFDELAALKEREANNQ</sequence>
<feature type="compositionally biased region" description="Polar residues" evidence="1">
    <location>
        <begin position="113"/>
        <end position="141"/>
    </location>
</feature>
<proteinExistence type="predicted"/>
<feature type="compositionally biased region" description="Polar residues" evidence="1">
    <location>
        <begin position="15"/>
        <end position="32"/>
    </location>
</feature>
<dbReference type="OrthoDB" id="3032433at2759"/>
<accession>A0A9P5WYW9</accession>
<evidence type="ECO:0000256" key="1">
    <source>
        <dbReference type="SAM" id="MobiDB-lite"/>
    </source>
</evidence>
<keyword evidence="3" id="KW-1185">Reference proteome</keyword>
<dbReference type="Proteomes" id="UP000807342">
    <property type="component" value="Unassembled WGS sequence"/>
</dbReference>
<feature type="compositionally biased region" description="Polar residues" evidence="1">
    <location>
        <begin position="59"/>
        <end position="73"/>
    </location>
</feature>
<protein>
    <submittedName>
        <fullName evidence="2">Uncharacterized protein</fullName>
    </submittedName>
</protein>
<dbReference type="AlphaFoldDB" id="A0A9P5WYW9"/>
<organism evidence="2 3">
    <name type="scientific">Macrolepiota fuliginosa MF-IS2</name>
    <dbReference type="NCBI Taxonomy" id="1400762"/>
    <lineage>
        <taxon>Eukaryota</taxon>
        <taxon>Fungi</taxon>
        <taxon>Dikarya</taxon>
        <taxon>Basidiomycota</taxon>
        <taxon>Agaricomycotina</taxon>
        <taxon>Agaricomycetes</taxon>
        <taxon>Agaricomycetidae</taxon>
        <taxon>Agaricales</taxon>
        <taxon>Agaricineae</taxon>
        <taxon>Agaricaceae</taxon>
        <taxon>Macrolepiota</taxon>
    </lineage>
</organism>
<evidence type="ECO:0000313" key="3">
    <source>
        <dbReference type="Proteomes" id="UP000807342"/>
    </source>
</evidence>
<feature type="compositionally biased region" description="Polar residues" evidence="1">
    <location>
        <begin position="89"/>
        <end position="102"/>
    </location>
</feature>
<feature type="region of interest" description="Disordered" evidence="1">
    <location>
        <begin position="1"/>
        <end position="141"/>
    </location>
</feature>
<evidence type="ECO:0000313" key="2">
    <source>
        <dbReference type="EMBL" id="KAF9441433.1"/>
    </source>
</evidence>
<name>A0A9P5WYW9_9AGAR</name>